<dbReference type="Pfam" id="PF00072">
    <property type="entry name" value="Response_reg"/>
    <property type="match status" value="1"/>
</dbReference>
<dbReference type="Proteomes" id="UP000263993">
    <property type="component" value="Unassembled WGS sequence"/>
</dbReference>
<gene>
    <name evidence="6" type="ORF">DXH78_02165</name>
</gene>
<evidence type="ECO:0000256" key="2">
    <source>
        <dbReference type="ARBA" id="ARBA00023015"/>
    </source>
</evidence>
<dbReference type="SMART" id="SM00448">
    <property type="entry name" value="REC"/>
    <property type="match status" value="1"/>
</dbReference>
<evidence type="ECO:0000313" key="7">
    <source>
        <dbReference type="Proteomes" id="UP000263993"/>
    </source>
</evidence>
<proteinExistence type="predicted"/>
<sequence length="129" mass="14188">MPVPGAIKVLVVDDQNSVRQMTRMALEEIGFRHIHEAENGVQAMETAAVQPLDLIISDYNMPEMDGLGLLRAVRGHPVARKVPFIMLTGRGDRELVVKAAQAGVNNYLVKPFTSAILRDKIEQVIGKLS</sequence>
<keyword evidence="3" id="KW-0804">Transcription</keyword>
<keyword evidence="7" id="KW-1185">Reference proteome</keyword>
<dbReference type="InterPro" id="IPR011006">
    <property type="entry name" value="CheY-like_superfamily"/>
</dbReference>
<dbReference type="OrthoDB" id="9786548at2"/>
<feature type="modified residue" description="4-aspartylphosphate" evidence="4">
    <location>
        <position position="58"/>
    </location>
</feature>
<dbReference type="EMBL" id="QRGO01000001">
    <property type="protein sequence ID" value="RDV03500.1"/>
    <property type="molecule type" value="Genomic_DNA"/>
</dbReference>
<dbReference type="PANTHER" id="PTHR44591:SF3">
    <property type="entry name" value="RESPONSE REGULATORY DOMAIN-CONTAINING PROTEIN"/>
    <property type="match status" value="1"/>
</dbReference>
<protein>
    <submittedName>
        <fullName evidence="6">Response regulator</fullName>
    </submittedName>
</protein>
<keyword evidence="1 4" id="KW-0597">Phosphoprotein</keyword>
<dbReference type="AlphaFoldDB" id="A0A371B7D9"/>
<dbReference type="RefSeq" id="WP_115515525.1">
    <property type="nucleotide sequence ID" value="NZ_QRGO01000001.1"/>
</dbReference>
<comment type="caution">
    <text evidence="6">The sequence shown here is derived from an EMBL/GenBank/DDBJ whole genome shotgun (WGS) entry which is preliminary data.</text>
</comment>
<evidence type="ECO:0000256" key="4">
    <source>
        <dbReference type="PROSITE-ProRule" id="PRU00169"/>
    </source>
</evidence>
<dbReference type="GO" id="GO:0000160">
    <property type="term" value="P:phosphorelay signal transduction system"/>
    <property type="evidence" value="ECO:0007669"/>
    <property type="project" value="InterPro"/>
</dbReference>
<keyword evidence="2" id="KW-0805">Transcription regulation</keyword>
<name>A0A371B7D9_9BRAD</name>
<dbReference type="Gene3D" id="3.40.50.2300">
    <property type="match status" value="1"/>
</dbReference>
<dbReference type="InterPro" id="IPR050595">
    <property type="entry name" value="Bact_response_regulator"/>
</dbReference>
<feature type="domain" description="Response regulatory" evidence="5">
    <location>
        <begin position="8"/>
        <end position="125"/>
    </location>
</feature>
<organism evidence="6 7">
    <name type="scientific">Undibacter mobilis</name>
    <dbReference type="NCBI Taxonomy" id="2292256"/>
    <lineage>
        <taxon>Bacteria</taxon>
        <taxon>Pseudomonadati</taxon>
        <taxon>Pseudomonadota</taxon>
        <taxon>Alphaproteobacteria</taxon>
        <taxon>Hyphomicrobiales</taxon>
        <taxon>Nitrobacteraceae</taxon>
        <taxon>Undibacter</taxon>
    </lineage>
</organism>
<dbReference type="PROSITE" id="PS50110">
    <property type="entry name" value="RESPONSE_REGULATORY"/>
    <property type="match status" value="1"/>
</dbReference>
<evidence type="ECO:0000259" key="5">
    <source>
        <dbReference type="PROSITE" id="PS50110"/>
    </source>
</evidence>
<evidence type="ECO:0000313" key="6">
    <source>
        <dbReference type="EMBL" id="RDV03500.1"/>
    </source>
</evidence>
<dbReference type="InterPro" id="IPR001789">
    <property type="entry name" value="Sig_transdc_resp-reg_receiver"/>
</dbReference>
<evidence type="ECO:0000256" key="3">
    <source>
        <dbReference type="ARBA" id="ARBA00023163"/>
    </source>
</evidence>
<evidence type="ECO:0000256" key="1">
    <source>
        <dbReference type="ARBA" id="ARBA00022553"/>
    </source>
</evidence>
<reference evidence="7" key="1">
    <citation type="submission" date="2018-08" db="EMBL/GenBank/DDBJ databases">
        <authorList>
            <person name="Kim S.-J."/>
            <person name="Jung G.-Y."/>
        </authorList>
    </citation>
    <scope>NUCLEOTIDE SEQUENCE [LARGE SCALE GENOMIC DNA]</scope>
    <source>
        <strain evidence="7">GY_H</strain>
    </source>
</reference>
<dbReference type="SUPFAM" id="SSF52172">
    <property type="entry name" value="CheY-like"/>
    <property type="match status" value="1"/>
</dbReference>
<dbReference type="PANTHER" id="PTHR44591">
    <property type="entry name" value="STRESS RESPONSE REGULATOR PROTEIN 1"/>
    <property type="match status" value="1"/>
</dbReference>
<accession>A0A371B7D9</accession>